<evidence type="ECO:0000259" key="1">
    <source>
        <dbReference type="Pfam" id="PF17789"/>
    </source>
</evidence>
<feature type="domain" description="Macroglobulin" evidence="2">
    <location>
        <begin position="9"/>
        <end position="70"/>
    </location>
</feature>
<evidence type="ECO:0008006" key="5">
    <source>
        <dbReference type="Google" id="ProtNLM"/>
    </source>
</evidence>
<dbReference type="InterPro" id="IPR050473">
    <property type="entry name" value="A2M/Complement_sys"/>
</dbReference>
<gene>
    <name evidence="3" type="ORF">NDU88_000743</name>
</gene>
<reference evidence="3" key="1">
    <citation type="journal article" date="2022" name="bioRxiv">
        <title>Sequencing and chromosome-scale assembly of the giantPleurodeles waltlgenome.</title>
        <authorList>
            <person name="Brown T."/>
            <person name="Elewa A."/>
            <person name="Iarovenko S."/>
            <person name="Subramanian E."/>
            <person name="Araus A.J."/>
            <person name="Petzold A."/>
            <person name="Susuki M."/>
            <person name="Suzuki K.-i.T."/>
            <person name="Hayashi T."/>
            <person name="Toyoda A."/>
            <person name="Oliveira C."/>
            <person name="Osipova E."/>
            <person name="Leigh N.D."/>
            <person name="Simon A."/>
            <person name="Yun M.H."/>
        </authorList>
    </citation>
    <scope>NUCLEOTIDE SEQUENCE</scope>
    <source>
        <strain evidence="3">20211129_DDA</strain>
        <tissue evidence="3">Liver</tissue>
    </source>
</reference>
<protein>
    <recommendedName>
        <fullName evidence="5">AttH domain-containing protein</fullName>
    </recommendedName>
</protein>
<dbReference type="PANTHER" id="PTHR11412:SF182">
    <property type="entry name" value="ALPHA-2-MACROGLOBULIN-LIKE PROTEIN 1"/>
    <property type="match status" value="1"/>
</dbReference>
<dbReference type="Proteomes" id="UP001066276">
    <property type="component" value="Chromosome 7"/>
</dbReference>
<sequence length="269" mass="31119">MFIHQCFKRYTYGKPVQGQYSATVCRKRFYYHWSSSNSERPPDLCMTMTGKLERTGCFSKKVELDFFNMTAHSYMMTFDVSGSVTEDDTDVTLSGSKSCQISSDIATVTFEETDEYYKKGIPYTGWMKLASADGTPIKDQTVNLFTDWQLNQSYETDDFGRAFFSLDTSDWSSSVNLRGSLKAQLQQWDYGKVVPRYQDAYLWLKPFYSKKTVLWYRNIPIRFKPFISFVKGTCSIELPVSTDWAPLTKVFVYTIFEDGELLLPQLIST</sequence>
<dbReference type="InterPro" id="IPR041555">
    <property type="entry name" value="MG3"/>
</dbReference>
<proteinExistence type="predicted"/>
<evidence type="ECO:0000259" key="2">
    <source>
        <dbReference type="Pfam" id="PF17791"/>
    </source>
</evidence>
<dbReference type="Pfam" id="PF17789">
    <property type="entry name" value="MG4"/>
    <property type="match status" value="1"/>
</dbReference>
<dbReference type="InterPro" id="IPR013783">
    <property type="entry name" value="Ig-like_fold"/>
</dbReference>
<keyword evidence="4" id="KW-1185">Reference proteome</keyword>
<dbReference type="Pfam" id="PF17791">
    <property type="entry name" value="MG3"/>
    <property type="match status" value="1"/>
</dbReference>
<accession>A0AAV7P4L4</accession>
<feature type="non-terminal residue" evidence="3">
    <location>
        <position position="269"/>
    </location>
</feature>
<evidence type="ECO:0000313" key="3">
    <source>
        <dbReference type="EMBL" id="KAJ1122242.1"/>
    </source>
</evidence>
<dbReference type="AlphaFoldDB" id="A0AAV7P4L4"/>
<evidence type="ECO:0000313" key="4">
    <source>
        <dbReference type="Proteomes" id="UP001066276"/>
    </source>
</evidence>
<comment type="caution">
    <text evidence="3">The sequence shown here is derived from an EMBL/GenBank/DDBJ whole genome shotgun (WGS) entry which is preliminary data.</text>
</comment>
<feature type="domain" description="Macroglobulin" evidence="1">
    <location>
        <begin position="108"/>
        <end position="201"/>
    </location>
</feature>
<dbReference type="Gene3D" id="2.60.40.10">
    <property type="entry name" value="Immunoglobulins"/>
    <property type="match status" value="1"/>
</dbReference>
<dbReference type="PANTHER" id="PTHR11412">
    <property type="entry name" value="MACROGLOBULIN / COMPLEMENT"/>
    <property type="match status" value="1"/>
</dbReference>
<organism evidence="3 4">
    <name type="scientific">Pleurodeles waltl</name>
    <name type="common">Iberian ribbed newt</name>
    <dbReference type="NCBI Taxonomy" id="8319"/>
    <lineage>
        <taxon>Eukaryota</taxon>
        <taxon>Metazoa</taxon>
        <taxon>Chordata</taxon>
        <taxon>Craniata</taxon>
        <taxon>Vertebrata</taxon>
        <taxon>Euteleostomi</taxon>
        <taxon>Amphibia</taxon>
        <taxon>Batrachia</taxon>
        <taxon>Caudata</taxon>
        <taxon>Salamandroidea</taxon>
        <taxon>Salamandridae</taxon>
        <taxon>Pleurodelinae</taxon>
        <taxon>Pleurodeles</taxon>
    </lineage>
</organism>
<name>A0AAV7P4L4_PLEWA</name>
<dbReference type="InterPro" id="IPR040839">
    <property type="entry name" value="MG4"/>
</dbReference>
<dbReference type="EMBL" id="JANPWB010000011">
    <property type="protein sequence ID" value="KAJ1122242.1"/>
    <property type="molecule type" value="Genomic_DNA"/>
</dbReference>